<dbReference type="OrthoDB" id="3369288at2"/>
<evidence type="ECO:0000313" key="3">
    <source>
        <dbReference type="Proteomes" id="UP000093962"/>
    </source>
</evidence>
<dbReference type="Proteomes" id="UP000093962">
    <property type="component" value="Unassembled WGS sequence"/>
</dbReference>
<accession>A0A1A0M3A4</accession>
<keyword evidence="1" id="KW-0175">Coiled coil</keyword>
<proteinExistence type="predicted"/>
<protein>
    <submittedName>
        <fullName evidence="2">Uncharacterized protein</fullName>
    </submittedName>
</protein>
<comment type="caution">
    <text evidence="2">The sequence shown here is derived from an EMBL/GenBank/DDBJ whole genome shotgun (WGS) entry which is preliminary data.</text>
</comment>
<dbReference type="RefSeq" id="WP_064860553.1">
    <property type="nucleotide sequence ID" value="NZ_LZSF01000255.1"/>
</dbReference>
<name>A0A1A0M3A4_MYCMU</name>
<dbReference type="EMBL" id="LZSF01000255">
    <property type="protein sequence ID" value="OBA79333.1"/>
    <property type="molecule type" value="Genomic_DNA"/>
</dbReference>
<reference evidence="2 3" key="1">
    <citation type="submission" date="2016-06" db="EMBL/GenBank/DDBJ databases">
        <authorList>
            <person name="Kjaerup R.B."/>
            <person name="Dalgaard T.S."/>
            <person name="Juul-Madsen H.R."/>
        </authorList>
    </citation>
    <scope>NUCLEOTIDE SEQUENCE [LARGE SCALE GENOMIC DNA]</scope>
    <source>
        <strain evidence="2 3">1199456.5</strain>
    </source>
</reference>
<evidence type="ECO:0000256" key="1">
    <source>
        <dbReference type="SAM" id="Coils"/>
    </source>
</evidence>
<dbReference type="InterPro" id="IPR046229">
    <property type="entry name" value="TnpC-like"/>
</dbReference>
<feature type="coiled-coil region" evidence="1">
    <location>
        <begin position="111"/>
        <end position="185"/>
    </location>
</feature>
<dbReference type="AlphaFoldDB" id="A0A1A0M3A4"/>
<dbReference type="Gene3D" id="1.10.287.1490">
    <property type="match status" value="1"/>
</dbReference>
<dbReference type="Pfam" id="PF19776">
    <property type="entry name" value="DUF6262"/>
    <property type="match status" value="1"/>
</dbReference>
<gene>
    <name evidence="2" type="ORF">A5642_03935</name>
</gene>
<evidence type="ECO:0000313" key="2">
    <source>
        <dbReference type="EMBL" id="OBA79333.1"/>
    </source>
</evidence>
<sequence>MKKSSVNRTEAATTARRSATSIMLARLDKTLRQITTEGTDVSVAAIARRAHVSRTFLYQNPTARQLLADFLADSEGNRHRADVERSKQIEASWRERALNSEDSLRESHREIATQRNTIADLLGRIRDLESDLPADGAQRLITDNTTLKRRNRQLEHDAARLHERLQAARQNNHSLDSRVADLEAQLLTGEGTGPSS</sequence>
<organism evidence="2 3">
    <name type="scientific">Mycolicibacterium mucogenicum</name>
    <name type="common">Mycobacterium mucogenicum</name>
    <dbReference type="NCBI Taxonomy" id="56689"/>
    <lineage>
        <taxon>Bacteria</taxon>
        <taxon>Bacillati</taxon>
        <taxon>Actinomycetota</taxon>
        <taxon>Actinomycetes</taxon>
        <taxon>Mycobacteriales</taxon>
        <taxon>Mycobacteriaceae</taxon>
        <taxon>Mycolicibacterium</taxon>
    </lineage>
</organism>